<evidence type="ECO:0000256" key="17">
    <source>
        <dbReference type="SAM" id="MobiDB-lite"/>
    </source>
</evidence>
<comment type="similarity">
    <text evidence="4">Belongs to the parvin family.</text>
</comment>
<evidence type="ECO:0000256" key="6">
    <source>
        <dbReference type="ARBA" id="ARBA00022490"/>
    </source>
</evidence>
<name>A0A8C9PDD4_SPEDA</name>
<evidence type="ECO:0000256" key="5">
    <source>
        <dbReference type="ARBA" id="ARBA00022475"/>
    </source>
</evidence>
<dbReference type="InterPro" id="IPR028433">
    <property type="entry name" value="Parvin"/>
</dbReference>
<comment type="subunit">
    <text evidence="15">Interacts with ILK; the interaction promotes the establishment of cell polarity required for leukocyte migration. Interacts with ARHGEF6; the guanine nucleotide exchange factor activity of ARHGEF6 is essential for the PARVG-induced enhancement of cell spreading.</text>
</comment>
<evidence type="ECO:0000256" key="11">
    <source>
        <dbReference type="ARBA" id="ARBA00023136"/>
    </source>
</evidence>
<keyword evidence="11" id="KW-0472">Membrane</keyword>
<feature type="domain" description="Calponin-homology (CH)" evidence="18">
    <location>
        <begin position="44"/>
        <end position="151"/>
    </location>
</feature>
<evidence type="ECO:0000313" key="19">
    <source>
        <dbReference type="Ensembl" id="ENSSDAP00000006070.1"/>
    </source>
</evidence>
<evidence type="ECO:0000256" key="3">
    <source>
        <dbReference type="ARBA" id="ARBA00004413"/>
    </source>
</evidence>
<dbReference type="AlphaFoldDB" id="A0A8C9PDD4"/>
<evidence type="ECO:0000256" key="9">
    <source>
        <dbReference type="ARBA" id="ARBA00022949"/>
    </source>
</evidence>
<dbReference type="GO" id="GO:0005737">
    <property type="term" value="C:cytoplasm"/>
    <property type="evidence" value="ECO:0007669"/>
    <property type="project" value="TreeGrafter"/>
</dbReference>
<dbReference type="GO" id="GO:0015629">
    <property type="term" value="C:actin cytoskeleton"/>
    <property type="evidence" value="ECO:0007669"/>
    <property type="project" value="TreeGrafter"/>
</dbReference>
<evidence type="ECO:0000259" key="18">
    <source>
        <dbReference type="PROSITE" id="PS50021"/>
    </source>
</evidence>
<keyword evidence="13" id="KW-0206">Cytoskeleton</keyword>
<reference evidence="19" key="2">
    <citation type="submission" date="2025-09" db="UniProtKB">
        <authorList>
            <consortium name="Ensembl"/>
        </authorList>
    </citation>
    <scope>IDENTIFICATION</scope>
</reference>
<keyword evidence="6" id="KW-0963">Cytoplasm</keyword>
<evidence type="ECO:0000256" key="14">
    <source>
        <dbReference type="ARBA" id="ARBA00057182"/>
    </source>
</evidence>
<dbReference type="Proteomes" id="UP000694422">
    <property type="component" value="Unplaced"/>
</dbReference>
<dbReference type="Gene3D" id="1.10.418.10">
    <property type="entry name" value="Calponin-like domain"/>
    <property type="match status" value="2"/>
</dbReference>
<evidence type="ECO:0000256" key="15">
    <source>
        <dbReference type="ARBA" id="ARBA00063607"/>
    </source>
</evidence>
<dbReference type="CDD" id="cd21307">
    <property type="entry name" value="CH_PARVG_rpt2"/>
    <property type="match status" value="1"/>
</dbReference>
<dbReference type="PROSITE" id="PS50021">
    <property type="entry name" value="CH"/>
    <property type="match status" value="2"/>
</dbReference>
<comment type="subcellular location">
    <subcellularLocation>
        <location evidence="2">Cell junction</location>
        <location evidence="2">Focal adhesion</location>
    </subcellularLocation>
    <subcellularLocation>
        <location evidence="3">Cell membrane</location>
        <topology evidence="3">Peripheral membrane protein</topology>
        <orientation evidence="3">Cytoplasmic side</orientation>
    </subcellularLocation>
    <subcellularLocation>
        <location evidence="1">Cytoplasm</location>
        <location evidence="1">Cytoskeleton</location>
    </subcellularLocation>
</comment>
<reference evidence="19" key="1">
    <citation type="submission" date="2025-08" db="UniProtKB">
        <authorList>
            <consortium name="Ensembl"/>
        </authorList>
    </citation>
    <scope>IDENTIFICATION</scope>
</reference>
<dbReference type="SMART" id="SM00033">
    <property type="entry name" value="CH"/>
    <property type="match status" value="1"/>
</dbReference>
<comment type="function">
    <text evidence="14">Plays a role with ILK in promoting the cell adhesion and spreading of leukocytes.</text>
</comment>
<evidence type="ECO:0000256" key="12">
    <source>
        <dbReference type="ARBA" id="ARBA00023203"/>
    </source>
</evidence>
<keyword evidence="8" id="KW-0130">Cell adhesion</keyword>
<feature type="region of interest" description="Disordered" evidence="17">
    <location>
        <begin position="12"/>
        <end position="39"/>
    </location>
</feature>
<keyword evidence="5" id="KW-1003">Cell membrane</keyword>
<keyword evidence="20" id="KW-1185">Reference proteome</keyword>
<evidence type="ECO:0000256" key="13">
    <source>
        <dbReference type="ARBA" id="ARBA00023212"/>
    </source>
</evidence>
<keyword evidence="10" id="KW-0007">Acetylation</keyword>
<dbReference type="GO" id="GO:0071963">
    <property type="term" value="P:establishment or maintenance of cell polarity regulating cell shape"/>
    <property type="evidence" value="ECO:0007669"/>
    <property type="project" value="TreeGrafter"/>
</dbReference>
<dbReference type="GO" id="GO:0030031">
    <property type="term" value="P:cell projection assembly"/>
    <property type="evidence" value="ECO:0007669"/>
    <property type="project" value="TreeGrafter"/>
</dbReference>
<dbReference type="GO" id="GO:0030036">
    <property type="term" value="P:actin cytoskeleton organization"/>
    <property type="evidence" value="ECO:0007669"/>
    <property type="project" value="InterPro"/>
</dbReference>
<evidence type="ECO:0000256" key="7">
    <source>
        <dbReference type="ARBA" id="ARBA00022737"/>
    </source>
</evidence>
<dbReference type="FunFam" id="1.10.418.10:FF:000064">
    <property type="entry name" value="Parvin, gamma"/>
    <property type="match status" value="1"/>
</dbReference>
<dbReference type="GO" id="GO:0005886">
    <property type="term" value="C:plasma membrane"/>
    <property type="evidence" value="ECO:0007669"/>
    <property type="project" value="UniProtKB-SubCell"/>
</dbReference>
<dbReference type="InterPro" id="IPR001715">
    <property type="entry name" value="CH_dom"/>
</dbReference>
<evidence type="ECO:0000256" key="1">
    <source>
        <dbReference type="ARBA" id="ARBA00004245"/>
    </source>
</evidence>
<dbReference type="SUPFAM" id="SSF47576">
    <property type="entry name" value="Calponin-homology domain, CH-domain"/>
    <property type="match status" value="1"/>
</dbReference>
<dbReference type="Pfam" id="PF00307">
    <property type="entry name" value="CH"/>
    <property type="match status" value="2"/>
</dbReference>
<keyword evidence="9" id="KW-0965">Cell junction</keyword>
<dbReference type="PANTHER" id="PTHR12114:SF1">
    <property type="entry name" value="GAMMA-PARVIN"/>
    <property type="match status" value="1"/>
</dbReference>
<dbReference type="GO" id="GO:0034446">
    <property type="term" value="P:substrate adhesion-dependent cell spreading"/>
    <property type="evidence" value="ECO:0007669"/>
    <property type="project" value="TreeGrafter"/>
</dbReference>
<dbReference type="FunFam" id="1.10.418.10:FF:000011">
    <property type="entry name" value="Parvin, beta"/>
    <property type="match status" value="1"/>
</dbReference>
<dbReference type="GO" id="GO:0005925">
    <property type="term" value="C:focal adhesion"/>
    <property type="evidence" value="ECO:0007669"/>
    <property type="project" value="UniProtKB-SubCell"/>
</dbReference>
<proteinExistence type="inferred from homology"/>
<evidence type="ECO:0000256" key="16">
    <source>
        <dbReference type="ARBA" id="ARBA00073552"/>
    </source>
</evidence>
<accession>A0A8C9PDD4</accession>
<evidence type="ECO:0000256" key="2">
    <source>
        <dbReference type="ARBA" id="ARBA00004246"/>
    </source>
</evidence>
<dbReference type="PIRSF" id="PIRSF039131">
    <property type="entry name" value="Parvin"/>
    <property type="match status" value="1"/>
</dbReference>
<dbReference type="Ensembl" id="ENSSDAT00000006937.1">
    <property type="protein sequence ID" value="ENSSDAP00000006070.1"/>
    <property type="gene ID" value="ENSSDAG00000005634.1"/>
</dbReference>
<evidence type="ECO:0000313" key="20">
    <source>
        <dbReference type="Proteomes" id="UP000694422"/>
    </source>
</evidence>
<protein>
    <recommendedName>
        <fullName evidence="16">Gamma-parvin</fullName>
    </recommendedName>
</protein>
<dbReference type="PANTHER" id="PTHR12114">
    <property type="entry name" value="PARVIN"/>
    <property type="match status" value="1"/>
</dbReference>
<keyword evidence="12" id="KW-0009">Actin-binding</keyword>
<keyword evidence="7" id="KW-0677">Repeat</keyword>
<dbReference type="InterPro" id="IPR036872">
    <property type="entry name" value="CH_dom_sf"/>
</dbReference>
<evidence type="ECO:0000256" key="4">
    <source>
        <dbReference type="ARBA" id="ARBA00005666"/>
    </source>
</evidence>
<evidence type="ECO:0000256" key="10">
    <source>
        <dbReference type="ARBA" id="ARBA00022990"/>
    </source>
</evidence>
<organism evidence="19 20">
    <name type="scientific">Spermophilus dauricus</name>
    <name type="common">Daurian ground squirrel</name>
    <dbReference type="NCBI Taxonomy" id="99837"/>
    <lineage>
        <taxon>Eukaryota</taxon>
        <taxon>Metazoa</taxon>
        <taxon>Chordata</taxon>
        <taxon>Craniata</taxon>
        <taxon>Vertebrata</taxon>
        <taxon>Euteleostomi</taxon>
        <taxon>Mammalia</taxon>
        <taxon>Eutheria</taxon>
        <taxon>Euarchontoglires</taxon>
        <taxon>Glires</taxon>
        <taxon>Rodentia</taxon>
        <taxon>Sciuromorpha</taxon>
        <taxon>Sciuridae</taxon>
        <taxon>Xerinae</taxon>
        <taxon>Marmotini</taxon>
        <taxon>Spermophilus</taxon>
    </lineage>
</organism>
<feature type="domain" description="Calponin-homology (CH)" evidence="18">
    <location>
        <begin position="200"/>
        <end position="307"/>
    </location>
</feature>
<evidence type="ECO:0000256" key="8">
    <source>
        <dbReference type="ARBA" id="ARBA00022889"/>
    </source>
</evidence>
<sequence>MEPESLYNLLQLPSEAALPTEEQLPPGAKKKYLPPSSRKDPKFEELQKVLVEWINAALLHEHVVVRSLEEDMFDGLILHHLFQKLAGLRLQVEEIALTTASQRRKLEVVLGAVNRALQVEEPQAKWSVEAIFNKDLVATLHLLVALAKHFQPSVPLPSNVQVEVVTIESTKSGLKSGKSLEQLTEDVLDELLKLPPEKVRAVEEAIVSFVNHSLRNLGLAVQSLNSQFADGVILLLLIGQLEGFFLHLREFYLTPSSPAEMVHNVTLALELLRDTGLLSHPVSPEDIVNKDPKSTLRVLYSLFSKHKLKASTDGTPCGTLH</sequence>
<dbReference type="GO" id="GO:0003779">
    <property type="term" value="F:actin binding"/>
    <property type="evidence" value="ECO:0007669"/>
    <property type="project" value="UniProtKB-KW"/>
</dbReference>